<reference evidence="2 3" key="1">
    <citation type="journal article" date="2021" name="BMC Genomics">
        <title>Datura genome reveals duplications of psychoactive alkaloid biosynthetic genes and high mutation rate following tissue culture.</title>
        <authorList>
            <person name="Rajewski A."/>
            <person name="Carter-House D."/>
            <person name="Stajich J."/>
            <person name="Litt A."/>
        </authorList>
    </citation>
    <scope>NUCLEOTIDE SEQUENCE [LARGE SCALE GENOMIC DNA]</scope>
    <source>
        <strain evidence="2">AR-01</strain>
    </source>
</reference>
<feature type="compositionally biased region" description="Acidic residues" evidence="1">
    <location>
        <begin position="104"/>
        <end position="116"/>
    </location>
</feature>
<comment type="caution">
    <text evidence="2">The sequence shown here is derived from an EMBL/GenBank/DDBJ whole genome shotgun (WGS) entry which is preliminary data.</text>
</comment>
<sequence>MGPSPTRRVSCLSPMRILLERPRYDPKGRDVTKTKDPEGIHGSVLSIGECHARFDNILSNLYAMQMLQLRMNRVTEERLQQLNMDFPLSEHSRTLCRVGPGFDDPLDDDDATEGAG</sequence>
<gene>
    <name evidence="2" type="ORF">HAX54_004861</name>
</gene>
<evidence type="ECO:0000256" key="1">
    <source>
        <dbReference type="SAM" id="MobiDB-lite"/>
    </source>
</evidence>
<dbReference type="EMBL" id="JACEIK010001227">
    <property type="protein sequence ID" value="MCD7467437.1"/>
    <property type="molecule type" value="Genomic_DNA"/>
</dbReference>
<accession>A0ABS8T7P8</accession>
<name>A0ABS8T7P8_DATST</name>
<keyword evidence="3" id="KW-1185">Reference proteome</keyword>
<feature type="region of interest" description="Disordered" evidence="1">
    <location>
        <begin position="97"/>
        <end position="116"/>
    </location>
</feature>
<evidence type="ECO:0000313" key="3">
    <source>
        <dbReference type="Proteomes" id="UP000823775"/>
    </source>
</evidence>
<protein>
    <submittedName>
        <fullName evidence="2">Uncharacterized protein</fullName>
    </submittedName>
</protein>
<proteinExistence type="predicted"/>
<dbReference type="Proteomes" id="UP000823775">
    <property type="component" value="Unassembled WGS sequence"/>
</dbReference>
<organism evidence="2 3">
    <name type="scientific">Datura stramonium</name>
    <name type="common">Jimsonweed</name>
    <name type="synonym">Common thornapple</name>
    <dbReference type="NCBI Taxonomy" id="4076"/>
    <lineage>
        <taxon>Eukaryota</taxon>
        <taxon>Viridiplantae</taxon>
        <taxon>Streptophyta</taxon>
        <taxon>Embryophyta</taxon>
        <taxon>Tracheophyta</taxon>
        <taxon>Spermatophyta</taxon>
        <taxon>Magnoliopsida</taxon>
        <taxon>eudicotyledons</taxon>
        <taxon>Gunneridae</taxon>
        <taxon>Pentapetalae</taxon>
        <taxon>asterids</taxon>
        <taxon>lamiids</taxon>
        <taxon>Solanales</taxon>
        <taxon>Solanaceae</taxon>
        <taxon>Solanoideae</taxon>
        <taxon>Datureae</taxon>
        <taxon>Datura</taxon>
    </lineage>
</organism>
<evidence type="ECO:0000313" key="2">
    <source>
        <dbReference type="EMBL" id="MCD7467437.1"/>
    </source>
</evidence>